<dbReference type="Proteomes" id="UP001431783">
    <property type="component" value="Unassembled WGS sequence"/>
</dbReference>
<organism evidence="1 2">
    <name type="scientific">Henosepilachna vigintioctopunctata</name>
    <dbReference type="NCBI Taxonomy" id="420089"/>
    <lineage>
        <taxon>Eukaryota</taxon>
        <taxon>Metazoa</taxon>
        <taxon>Ecdysozoa</taxon>
        <taxon>Arthropoda</taxon>
        <taxon>Hexapoda</taxon>
        <taxon>Insecta</taxon>
        <taxon>Pterygota</taxon>
        <taxon>Neoptera</taxon>
        <taxon>Endopterygota</taxon>
        <taxon>Coleoptera</taxon>
        <taxon>Polyphaga</taxon>
        <taxon>Cucujiformia</taxon>
        <taxon>Coccinelloidea</taxon>
        <taxon>Coccinellidae</taxon>
        <taxon>Epilachninae</taxon>
        <taxon>Epilachnini</taxon>
        <taxon>Henosepilachna</taxon>
    </lineage>
</organism>
<evidence type="ECO:0000313" key="1">
    <source>
        <dbReference type="EMBL" id="KAK9886805.1"/>
    </source>
</evidence>
<accession>A0AAW1V3N3</accession>
<comment type="caution">
    <text evidence="1">The sequence shown here is derived from an EMBL/GenBank/DDBJ whole genome shotgun (WGS) entry which is preliminary data.</text>
</comment>
<proteinExistence type="predicted"/>
<name>A0AAW1V3N3_9CUCU</name>
<evidence type="ECO:0000313" key="2">
    <source>
        <dbReference type="Proteomes" id="UP001431783"/>
    </source>
</evidence>
<sequence>MQLLTGIPAHELPPKFRDNSSQYVSSREGSRVTLAAELYEITKDTEIECGNKREFPLTCLQRIFQLFDRRRIASTRVRFNKQN</sequence>
<gene>
    <name evidence="1" type="ORF">WA026_018458</name>
</gene>
<dbReference type="EMBL" id="JARQZJ010000102">
    <property type="protein sequence ID" value="KAK9886805.1"/>
    <property type="molecule type" value="Genomic_DNA"/>
</dbReference>
<reference evidence="1 2" key="1">
    <citation type="submission" date="2023-03" db="EMBL/GenBank/DDBJ databases">
        <title>Genome insight into feeding habits of ladybird beetles.</title>
        <authorList>
            <person name="Li H.-S."/>
            <person name="Huang Y.-H."/>
            <person name="Pang H."/>
        </authorList>
    </citation>
    <scope>NUCLEOTIDE SEQUENCE [LARGE SCALE GENOMIC DNA]</scope>
    <source>
        <strain evidence="1">SYSU_2023b</strain>
        <tissue evidence="1">Whole body</tissue>
    </source>
</reference>
<protein>
    <submittedName>
        <fullName evidence="1">Uncharacterized protein</fullName>
    </submittedName>
</protein>
<keyword evidence="2" id="KW-1185">Reference proteome</keyword>
<dbReference type="AlphaFoldDB" id="A0AAW1V3N3"/>